<accession>A0A219PC88</accession>
<organism evidence="1 2">
    <name type="scientific">Human adenovirus 14</name>
    <dbReference type="NCBI Taxonomy" id="10521"/>
    <lineage>
        <taxon>Viruses</taxon>
        <taxon>Varidnaviria</taxon>
        <taxon>Bamfordvirae</taxon>
        <taxon>Preplasmiviricota</taxon>
        <taxon>Polisuviricotina</taxon>
        <taxon>Pharingeaviricetes</taxon>
        <taxon>Rowavirales</taxon>
        <taxon>Adenoviridae</taxon>
        <taxon>Mastadenovirus</taxon>
        <taxon>Mastadenovirus blackbeardi</taxon>
        <taxon>Human mastadenovirus B</taxon>
    </lineage>
</organism>
<dbReference type="Proteomes" id="UP000316295">
    <property type="component" value="Segment"/>
</dbReference>
<proteinExistence type="predicted"/>
<evidence type="ECO:0000313" key="1">
    <source>
        <dbReference type="EMBL" id="AMB61176.1"/>
    </source>
</evidence>
<protein>
    <submittedName>
        <fullName evidence="1">Uncharacterized protein</fullName>
    </submittedName>
</protein>
<reference evidence="2" key="1">
    <citation type="submission" date="2015-03" db="EMBL/GenBank/DDBJ databases">
        <title>Outbreak of Febrile Respiratory Illness Associated with various Adenovirus serotypes Infection in Chinese Military Training Camp: A literature review and cases reports.</title>
        <authorList>
            <person name="Lu Q."/>
            <person name="Guo C."/>
            <person name="Tong Y."/>
            <person name="Liu W."/>
            <person name="Cao W."/>
        </authorList>
    </citation>
    <scope>NUCLEOTIDE SEQUENCE [LARGE SCALE GENOMIC DNA]</scope>
    <source>
        <strain evidence="2">Gansu/DH01/2013</strain>
    </source>
</reference>
<dbReference type="EMBL" id="KP896482">
    <property type="protein sequence ID" value="AMB61176.1"/>
    <property type="molecule type" value="Genomic_DNA"/>
</dbReference>
<evidence type="ECO:0000313" key="2">
    <source>
        <dbReference type="Proteomes" id="UP000316295"/>
    </source>
</evidence>
<name>A0A219PC88_9ADEN</name>
<sequence length="73" mass="8406">MNNFYLHPAKTTSFPVKYRENTKYFREKKAFVCVTFTATTCKKLHAKKPHFPTAAPPLLAVNPTANYHTARTF</sequence>